<feature type="transmembrane region" description="Helical" evidence="2">
    <location>
        <begin position="769"/>
        <end position="793"/>
    </location>
</feature>
<feature type="transmembrane region" description="Helical" evidence="2">
    <location>
        <begin position="471"/>
        <end position="493"/>
    </location>
</feature>
<protein>
    <submittedName>
        <fullName evidence="3">Uncharacterized protein</fullName>
    </submittedName>
</protein>
<dbReference type="Proteomes" id="UP000652761">
    <property type="component" value="Unassembled WGS sequence"/>
</dbReference>
<organism evidence="3 4">
    <name type="scientific">Colocasia esculenta</name>
    <name type="common">Wild taro</name>
    <name type="synonym">Arum esculentum</name>
    <dbReference type="NCBI Taxonomy" id="4460"/>
    <lineage>
        <taxon>Eukaryota</taxon>
        <taxon>Viridiplantae</taxon>
        <taxon>Streptophyta</taxon>
        <taxon>Embryophyta</taxon>
        <taxon>Tracheophyta</taxon>
        <taxon>Spermatophyta</taxon>
        <taxon>Magnoliopsida</taxon>
        <taxon>Liliopsida</taxon>
        <taxon>Araceae</taxon>
        <taxon>Aroideae</taxon>
        <taxon>Colocasieae</taxon>
        <taxon>Colocasia</taxon>
    </lineage>
</organism>
<keyword evidence="2" id="KW-1133">Transmembrane helix</keyword>
<evidence type="ECO:0000256" key="2">
    <source>
        <dbReference type="SAM" id="Phobius"/>
    </source>
</evidence>
<feature type="transmembrane region" description="Helical" evidence="2">
    <location>
        <begin position="554"/>
        <end position="574"/>
    </location>
</feature>
<evidence type="ECO:0000313" key="4">
    <source>
        <dbReference type="Proteomes" id="UP000652761"/>
    </source>
</evidence>
<evidence type="ECO:0000313" key="3">
    <source>
        <dbReference type="EMBL" id="MQM13912.1"/>
    </source>
</evidence>
<feature type="transmembrane region" description="Helical" evidence="2">
    <location>
        <begin position="819"/>
        <end position="841"/>
    </location>
</feature>
<evidence type="ECO:0000256" key="1">
    <source>
        <dbReference type="SAM" id="MobiDB-lite"/>
    </source>
</evidence>
<keyword evidence="4" id="KW-1185">Reference proteome</keyword>
<feature type="compositionally biased region" description="Pro residues" evidence="1">
    <location>
        <begin position="58"/>
        <end position="68"/>
    </location>
</feature>
<feature type="compositionally biased region" description="Low complexity" evidence="1">
    <location>
        <begin position="14"/>
        <end position="33"/>
    </location>
</feature>
<feature type="region of interest" description="Disordered" evidence="1">
    <location>
        <begin position="1"/>
        <end position="69"/>
    </location>
</feature>
<proteinExistence type="predicted"/>
<feature type="transmembrane region" description="Helical" evidence="2">
    <location>
        <begin position="440"/>
        <end position="465"/>
    </location>
</feature>
<feature type="transmembrane region" description="Helical" evidence="2">
    <location>
        <begin position="648"/>
        <end position="676"/>
    </location>
</feature>
<feature type="compositionally biased region" description="Basic and acidic residues" evidence="1">
    <location>
        <begin position="1"/>
        <end position="11"/>
    </location>
</feature>
<comment type="caution">
    <text evidence="3">The sequence shown here is derived from an EMBL/GenBank/DDBJ whole genome shotgun (WGS) entry which is preliminary data.</text>
</comment>
<feature type="transmembrane region" description="Helical" evidence="2">
    <location>
        <begin position="682"/>
        <end position="705"/>
    </location>
</feature>
<name>A0A843WTJ2_COLES</name>
<feature type="transmembrane region" description="Helical" evidence="2">
    <location>
        <begin position="615"/>
        <end position="636"/>
    </location>
</feature>
<keyword evidence="2" id="KW-0812">Transmembrane</keyword>
<gene>
    <name evidence="3" type="ORF">Taro_046839</name>
</gene>
<dbReference type="AlphaFoldDB" id="A0A843WTJ2"/>
<dbReference type="EMBL" id="NMUH01005879">
    <property type="protein sequence ID" value="MQM13912.1"/>
    <property type="molecule type" value="Genomic_DNA"/>
</dbReference>
<reference evidence="3" key="1">
    <citation type="submission" date="2017-07" db="EMBL/GenBank/DDBJ databases">
        <title>Taro Niue Genome Assembly and Annotation.</title>
        <authorList>
            <person name="Atibalentja N."/>
            <person name="Keating K."/>
            <person name="Fields C.J."/>
        </authorList>
    </citation>
    <scope>NUCLEOTIDE SEQUENCE</scope>
    <source>
        <strain evidence="3">Niue_2</strain>
        <tissue evidence="3">Leaf</tissue>
    </source>
</reference>
<keyword evidence="2" id="KW-0472">Membrane</keyword>
<sequence length="898" mass="98097">MGFRIEGDQVRRGPVVVEAPIAPEVVEPPLEVAQSPQHDQEEQPPNEIGAPIPQDVPQTPPFHAPSPLIPEVEIPTFIPQSQASTSTSGPSVPSELYSFLNDKFDTITSSIYQMSKNFELRIQRLENSVNGQFIKQKEATDHATQRFNRLIGTLGDASLQLKEHQDKLEKVLEGILANSQKNLFNSQEAVTQISKTRLSFAHMVDDMEGMKNLSAHIDHEMSALKSELRSINRHGGFASSSSGSQPISADLSAFQSNMYDNSQSVDTPTDGVNTGHQSLKQIHEDRVHCVDTVPSSVDIRPSLQKTLLPDWDSVASFLVGSECELQESVAAVAGCACWCVFVGCVFGLVCLFACAPLGVMLCSVDVFARAKQMLVCCSSSLLVLVEVRFPHIYVVLVSDCCGVALWVEVHHMASCVLVMVEVHRLVALCSGVVSQNRLRYAVVVLAGAFWWVFQNGALVVLVEVLPEPVCVASTGCCVFLSVGHVFWPFAWAASWCRIALLPLLAEVLPRSARCLFWATVVLPLWFELCQLVELCSDEVLPGRLLALLVEVLHGAALYGSLVSALGVWLIVLLWKCWSHLVVFPCVWKRLVVRVSFPCFPLVARGDVAPLWFCVTRVRIVATFGCLLVCLWSRWWTLTLCAALCFDRLAVLLAFQVGCASGTTCGSLWFSLLLLVFPCRHTLADGCLASVVGVRLAVPLVGVLALRHGFLFRVRRRPVVCLLPLLFMGCSVWWCSAMAFGVVLHTVATFVAKGSVPCVLVRGSIGLSSVWLACAGIVLVCVFICASAVLGGTFDGSPHVLLMWVSGGESLSVGLRSFRAFGAVVYCTLSVFSFRCFVSLCLKGLRSVWPVLPFQACGLLRVAFGGVLTEGHLGVNPWPLRWCQRPDMDANTHPGVQQY</sequence>
<accession>A0A843WTJ2</accession>
<feature type="transmembrane region" description="Helical" evidence="2">
    <location>
        <begin position="329"/>
        <end position="362"/>
    </location>
</feature>